<keyword evidence="12" id="KW-1185">Reference proteome</keyword>
<dbReference type="InterPro" id="IPR029044">
    <property type="entry name" value="Nucleotide-diphossugar_trans"/>
</dbReference>
<keyword evidence="3" id="KW-0328">Glycosyltransferase</keyword>
<evidence type="ECO:0000256" key="6">
    <source>
        <dbReference type="ARBA" id="ARBA00022989"/>
    </source>
</evidence>
<keyword evidence="6 9" id="KW-1133">Transmembrane helix</keyword>
<name>A0A0C2V233_9BACL</name>
<dbReference type="PANTHER" id="PTHR48090:SF8">
    <property type="entry name" value="GLYCOSYLTRANSFERASE CSBB-RELATED"/>
    <property type="match status" value="1"/>
</dbReference>
<dbReference type="InterPro" id="IPR001173">
    <property type="entry name" value="Glyco_trans_2-like"/>
</dbReference>
<dbReference type="AlphaFoldDB" id="A0A0C2V233"/>
<accession>A0A0C2V233</accession>
<dbReference type="Proteomes" id="UP000031972">
    <property type="component" value="Unassembled WGS sequence"/>
</dbReference>
<evidence type="ECO:0000256" key="5">
    <source>
        <dbReference type="ARBA" id="ARBA00022692"/>
    </source>
</evidence>
<protein>
    <submittedName>
        <fullName evidence="11">Glycosyltransferase</fullName>
    </submittedName>
</protein>
<proteinExistence type="inferred from homology"/>
<evidence type="ECO:0000313" key="12">
    <source>
        <dbReference type="Proteomes" id="UP000031972"/>
    </source>
</evidence>
<evidence type="ECO:0000313" key="11">
    <source>
        <dbReference type="EMBL" id="KIL43107.1"/>
    </source>
</evidence>
<feature type="transmembrane region" description="Helical" evidence="9">
    <location>
        <begin position="229"/>
        <end position="252"/>
    </location>
</feature>
<dbReference type="PATRIC" id="fig|220754.4.peg.3523"/>
<dbReference type="FunFam" id="3.90.550.10:FF:000079">
    <property type="entry name" value="Probable glycosyl transferase"/>
    <property type="match status" value="1"/>
</dbReference>
<dbReference type="CDD" id="cd04187">
    <property type="entry name" value="DPM1_like_bac"/>
    <property type="match status" value="1"/>
</dbReference>
<organism evidence="11 12">
    <name type="scientific">Jeotgalibacillus campisalis</name>
    <dbReference type="NCBI Taxonomy" id="220754"/>
    <lineage>
        <taxon>Bacteria</taxon>
        <taxon>Bacillati</taxon>
        <taxon>Bacillota</taxon>
        <taxon>Bacilli</taxon>
        <taxon>Bacillales</taxon>
        <taxon>Caryophanaceae</taxon>
        <taxon>Jeotgalibacillus</taxon>
    </lineage>
</organism>
<dbReference type="InterPro" id="IPR050256">
    <property type="entry name" value="Glycosyltransferase_2"/>
</dbReference>
<keyword evidence="7 9" id="KW-0472">Membrane</keyword>
<dbReference type="GO" id="GO:0016757">
    <property type="term" value="F:glycosyltransferase activity"/>
    <property type="evidence" value="ECO:0007669"/>
    <property type="project" value="UniProtKB-KW"/>
</dbReference>
<evidence type="ECO:0000256" key="1">
    <source>
        <dbReference type="ARBA" id="ARBA00004651"/>
    </source>
</evidence>
<evidence type="ECO:0000259" key="10">
    <source>
        <dbReference type="Pfam" id="PF00535"/>
    </source>
</evidence>
<dbReference type="Gene3D" id="3.90.550.10">
    <property type="entry name" value="Spore Coat Polysaccharide Biosynthesis Protein SpsA, Chain A"/>
    <property type="match status" value="1"/>
</dbReference>
<dbReference type="PANTHER" id="PTHR48090">
    <property type="entry name" value="UNDECAPRENYL-PHOSPHATE 4-DEOXY-4-FORMAMIDO-L-ARABINOSE TRANSFERASE-RELATED"/>
    <property type="match status" value="1"/>
</dbReference>
<evidence type="ECO:0000256" key="7">
    <source>
        <dbReference type="ARBA" id="ARBA00023136"/>
    </source>
</evidence>
<dbReference type="Pfam" id="PF00535">
    <property type="entry name" value="Glycos_transf_2"/>
    <property type="match status" value="1"/>
</dbReference>
<comment type="similarity">
    <text evidence="8">Belongs to the glycosyltransferase 2 family. GtrB subfamily.</text>
</comment>
<keyword evidence="4 11" id="KW-0808">Transferase</keyword>
<comment type="subcellular location">
    <subcellularLocation>
        <location evidence="1">Cell membrane</location>
        <topology evidence="1">Multi-pass membrane protein</topology>
    </subcellularLocation>
</comment>
<dbReference type="EMBL" id="JXRR01000022">
    <property type="protein sequence ID" value="KIL43107.1"/>
    <property type="molecule type" value="Genomic_DNA"/>
</dbReference>
<keyword evidence="5 9" id="KW-0812">Transmembrane</keyword>
<dbReference type="SUPFAM" id="SSF53448">
    <property type="entry name" value="Nucleotide-diphospho-sugar transferases"/>
    <property type="match status" value="1"/>
</dbReference>
<dbReference type="GO" id="GO:0005886">
    <property type="term" value="C:plasma membrane"/>
    <property type="evidence" value="ECO:0007669"/>
    <property type="project" value="UniProtKB-SubCell"/>
</dbReference>
<evidence type="ECO:0000256" key="9">
    <source>
        <dbReference type="SAM" id="Phobius"/>
    </source>
</evidence>
<sequence>MANNQPTISFIIPAYNEAENVSLLHKAVKEAFEPLSYHYEIVFIDDGSSDDTLTVLQHLSRECSSVHYVSFTRNFGKESALIAGLEHVKGDAVIIMDADLQHPVSLIPEMIKGYEEGYDQVIAKRNRNGDSKARTLCSNLYYLIINKLTDVYMKNGVGDFRLLSKRAVKAMLKLQEGNRFSKGLFSWIGYEQKIIHYENVQRENGDSKWSFANLVNYGIDGMISFNLKLFGFACTWDCLFYSFPLFISWSWLFRYSVKV</sequence>
<evidence type="ECO:0000256" key="3">
    <source>
        <dbReference type="ARBA" id="ARBA00022676"/>
    </source>
</evidence>
<gene>
    <name evidence="11" type="ORF">KR50_35100</name>
</gene>
<evidence type="ECO:0000256" key="4">
    <source>
        <dbReference type="ARBA" id="ARBA00022679"/>
    </source>
</evidence>
<reference evidence="11 12" key="1">
    <citation type="submission" date="2015-01" db="EMBL/GenBank/DDBJ databases">
        <title>Jeotgalibacillus campisalis genome sequencing.</title>
        <authorList>
            <person name="Goh K.M."/>
            <person name="Chan K.-G."/>
            <person name="Yaakop A.S."/>
            <person name="Ee R."/>
            <person name="Gan H.M."/>
            <person name="Chan C.S."/>
        </authorList>
    </citation>
    <scope>NUCLEOTIDE SEQUENCE [LARGE SCALE GENOMIC DNA]</scope>
    <source>
        <strain evidence="11 12">SF-57</strain>
    </source>
</reference>
<evidence type="ECO:0000256" key="2">
    <source>
        <dbReference type="ARBA" id="ARBA00022475"/>
    </source>
</evidence>
<feature type="domain" description="Glycosyltransferase 2-like" evidence="10">
    <location>
        <begin position="9"/>
        <end position="169"/>
    </location>
</feature>
<keyword evidence="2" id="KW-1003">Cell membrane</keyword>
<evidence type="ECO:0000256" key="8">
    <source>
        <dbReference type="ARBA" id="ARBA00038152"/>
    </source>
</evidence>
<comment type="caution">
    <text evidence="11">The sequence shown here is derived from an EMBL/GenBank/DDBJ whole genome shotgun (WGS) entry which is preliminary data.</text>
</comment>